<evidence type="ECO:0000313" key="2">
    <source>
        <dbReference type="Proteomes" id="UP001149009"/>
    </source>
</evidence>
<dbReference type="EMBL" id="JAODNV010000015">
    <property type="protein sequence ID" value="MCT8991467.1"/>
    <property type="molecule type" value="Genomic_DNA"/>
</dbReference>
<proteinExistence type="predicted"/>
<evidence type="ECO:0000313" key="1">
    <source>
        <dbReference type="EMBL" id="MCT8991467.1"/>
    </source>
</evidence>
<name>A0A9X2X8U2_9HYPH</name>
<dbReference type="RefSeq" id="WP_261516384.1">
    <property type="nucleotide sequence ID" value="NZ_JAODNV010000015.1"/>
</dbReference>
<dbReference type="Proteomes" id="UP001149009">
    <property type="component" value="Unassembled WGS sequence"/>
</dbReference>
<keyword evidence="2" id="KW-1185">Reference proteome</keyword>
<comment type="caution">
    <text evidence="1">The sequence shown here is derived from an EMBL/GenBank/DDBJ whole genome shotgun (WGS) entry which is preliminary data.</text>
</comment>
<reference evidence="1" key="1">
    <citation type="submission" date="2022-08" db="EMBL/GenBank/DDBJ databases">
        <title>Chelativorans sichuanense sp. nov., a paraffin oil-degrading bacterium isolated from a mixture of oil-based drill cuttings and paddy soil.</title>
        <authorList>
            <person name="Yu J."/>
            <person name="Liu H."/>
            <person name="Chen Q."/>
        </authorList>
    </citation>
    <scope>NUCLEOTIDE SEQUENCE</scope>
    <source>
        <strain evidence="1">SCAU 2101</strain>
    </source>
</reference>
<sequence>MARRLNMLLQEMKMKPAASTLTRDQLEALFQAELARMTEHLDALQFAGKRVGVNALHDLRADLEVGWAYRQAS</sequence>
<gene>
    <name evidence="1" type="ORF">NYR54_14375</name>
</gene>
<accession>A0A9X2X8U2</accession>
<organism evidence="1 2">
    <name type="scientific">Chelativorans petroleitrophicus</name>
    <dbReference type="NCBI Taxonomy" id="2975484"/>
    <lineage>
        <taxon>Bacteria</taxon>
        <taxon>Pseudomonadati</taxon>
        <taxon>Pseudomonadota</taxon>
        <taxon>Alphaproteobacteria</taxon>
        <taxon>Hyphomicrobiales</taxon>
        <taxon>Phyllobacteriaceae</taxon>
        <taxon>Chelativorans</taxon>
    </lineage>
</organism>
<dbReference type="AlphaFoldDB" id="A0A9X2X8U2"/>
<protein>
    <submittedName>
        <fullName evidence="1">Uncharacterized protein</fullName>
    </submittedName>
</protein>